<keyword evidence="3" id="KW-1185">Reference proteome</keyword>
<evidence type="ECO:0000313" key="2">
    <source>
        <dbReference type="EMBL" id="MDO1449542.1"/>
    </source>
</evidence>
<evidence type="ECO:0000256" key="1">
    <source>
        <dbReference type="SAM" id="MobiDB-lite"/>
    </source>
</evidence>
<dbReference type="EMBL" id="JAUKPO010000020">
    <property type="protein sequence ID" value="MDO1449542.1"/>
    <property type="molecule type" value="Genomic_DNA"/>
</dbReference>
<organism evidence="2 3">
    <name type="scientific">Rhodocytophaga aerolata</name>
    <dbReference type="NCBI Taxonomy" id="455078"/>
    <lineage>
        <taxon>Bacteria</taxon>
        <taxon>Pseudomonadati</taxon>
        <taxon>Bacteroidota</taxon>
        <taxon>Cytophagia</taxon>
        <taxon>Cytophagales</taxon>
        <taxon>Rhodocytophagaceae</taxon>
        <taxon>Rhodocytophaga</taxon>
    </lineage>
</organism>
<dbReference type="RefSeq" id="WP_302040346.1">
    <property type="nucleotide sequence ID" value="NZ_JAUKPO010000020.1"/>
</dbReference>
<feature type="compositionally biased region" description="Basic and acidic residues" evidence="1">
    <location>
        <begin position="14"/>
        <end position="23"/>
    </location>
</feature>
<proteinExistence type="predicted"/>
<evidence type="ECO:0000313" key="3">
    <source>
        <dbReference type="Proteomes" id="UP001168528"/>
    </source>
</evidence>
<sequence length="99" mass="11636">MSDKKENPYAAIDTRGKGKDKPVKSTWKPSSSKRQSRNWSFREDVLDIINRVNFHQYKDFNQIVEEAILNTYGSLSKEELPDIPEQAYGKYGNFYKDRK</sequence>
<accession>A0ABT8RBR6</accession>
<dbReference type="Proteomes" id="UP001168528">
    <property type="component" value="Unassembled WGS sequence"/>
</dbReference>
<feature type="region of interest" description="Disordered" evidence="1">
    <location>
        <begin position="1"/>
        <end position="36"/>
    </location>
</feature>
<protein>
    <submittedName>
        <fullName evidence="2">Uncharacterized protein</fullName>
    </submittedName>
</protein>
<gene>
    <name evidence="2" type="ORF">Q0590_24915</name>
</gene>
<name>A0ABT8RBR6_9BACT</name>
<feature type="compositionally biased region" description="Polar residues" evidence="1">
    <location>
        <begin position="27"/>
        <end position="36"/>
    </location>
</feature>
<comment type="caution">
    <text evidence="2">The sequence shown here is derived from an EMBL/GenBank/DDBJ whole genome shotgun (WGS) entry which is preliminary data.</text>
</comment>
<reference evidence="2" key="1">
    <citation type="submission" date="2023-07" db="EMBL/GenBank/DDBJ databases">
        <title>The genome sequence of Rhodocytophaga aerolata KACC 12507.</title>
        <authorList>
            <person name="Zhang X."/>
        </authorList>
    </citation>
    <scope>NUCLEOTIDE SEQUENCE</scope>
    <source>
        <strain evidence="2">KACC 12507</strain>
    </source>
</reference>